<keyword evidence="2" id="KW-1185">Reference proteome</keyword>
<comment type="caution">
    <text evidence="1">The sequence shown here is derived from an EMBL/GenBank/DDBJ whole genome shotgun (WGS) entry which is preliminary data.</text>
</comment>
<dbReference type="AlphaFoldDB" id="A0AAE0ZS62"/>
<protein>
    <submittedName>
        <fullName evidence="1">Uncharacterized protein</fullName>
    </submittedName>
</protein>
<name>A0AAE0ZS62_9GAST</name>
<sequence>MATERGKDPNEAKHFNLTGKRVIYKFDANNLQEKVKVEELSIELKKKSKFTFSTSSRNGRRSLARCLRGLEVMSCNTVFGKKSKKIFADDGDMNINHKTKTAENSNR</sequence>
<evidence type="ECO:0000313" key="1">
    <source>
        <dbReference type="EMBL" id="KAK3774605.1"/>
    </source>
</evidence>
<reference evidence="1" key="1">
    <citation type="journal article" date="2023" name="G3 (Bethesda)">
        <title>A reference genome for the long-term kleptoplast-retaining sea slug Elysia crispata morphotype clarki.</title>
        <authorList>
            <person name="Eastman K.E."/>
            <person name="Pendleton A.L."/>
            <person name="Shaikh M.A."/>
            <person name="Suttiyut T."/>
            <person name="Ogas R."/>
            <person name="Tomko P."/>
            <person name="Gavelis G."/>
            <person name="Widhalm J.R."/>
            <person name="Wisecaver J.H."/>
        </authorList>
    </citation>
    <scope>NUCLEOTIDE SEQUENCE</scope>
    <source>
        <strain evidence="1">ECLA1</strain>
    </source>
</reference>
<evidence type="ECO:0000313" key="2">
    <source>
        <dbReference type="Proteomes" id="UP001283361"/>
    </source>
</evidence>
<accession>A0AAE0ZS62</accession>
<proteinExistence type="predicted"/>
<dbReference type="EMBL" id="JAWDGP010003399">
    <property type="protein sequence ID" value="KAK3774605.1"/>
    <property type="molecule type" value="Genomic_DNA"/>
</dbReference>
<organism evidence="1 2">
    <name type="scientific">Elysia crispata</name>
    <name type="common">lettuce slug</name>
    <dbReference type="NCBI Taxonomy" id="231223"/>
    <lineage>
        <taxon>Eukaryota</taxon>
        <taxon>Metazoa</taxon>
        <taxon>Spiralia</taxon>
        <taxon>Lophotrochozoa</taxon>
        <taxon>Mollusca</taxon>
        <taxon>Gastropoda</taxon>
        <taxon>Heterobranchia</taxon>
        <taxon>Euthyneura</taxon>
        <taxon>Panpulmonata</taxon>
        <taxon>Sacoglossa</taxon>
        <taxon>Placobranchoidea</taxon>
        <taxon>Plakobranchidae</taxon>
        <taxon>Elysia</taxon>
    </lineage>
</organism>
<gene>
    <name evidence="1" type="ORF">RRG08_035034</name>
</gene>
<dbReference type="Proteomes" id="UP001283361">
    <property type="component" value="Unassembled WGS sequence"/>
</dbReference>